<protein>
    <recommendedName>
        <fullName evidence="4">Lipoprotein</fullName>
    </recommendedName>
</protein>
<dbReference type="EMBL" id="JRLY01000014">
    <property type="protein sequence ID" value="KGO91877.1"/>
    <property type="molecule type" value="Genomic_DNA"/>
</dbReference>
<sequence length="138" mass="14881">MKTLKFKFIAVFATVMVLTACSLSDDSASATCFSQYYVATNNVIGADSTKVGVPVTLDVVFKTTSSCEAFSQFIEEAEVSDNKIINIGALVNKTGCECTTTNTTLNKPYSFITNFPGTYTLRFITATEPIVKTIVVSP</sequence>
<name>A0A0A2MGS8_9FLAO</name>
<keyword evidence="1" id="KW-0732">Signal</keyword>
<evidence type="ECO:0008006" key="4">
    <source>
        <dbReference type="Google" id="ProtNLM"/>
    </source>
</evidence>
<dbReference type="Proteomes" id="UP000030111">
    <property type="component" value="Unassembled WGS sequence"/>
</dbReference>
<feature type="signal peptide" evidence="1">
    <location>
        <begin position="1"/>
        <end position="24"/>
    </location>
</feature>
<accession>A0A0A2MGS8</accession>
<comment type="caution">
    <text evidence="2">The sequence shown here is derived from an EMBL/GenBank/DDBJ whole genome shotgun (WGS) entry which is preliminary data.</text>
</comment>
<dbReference type="eggNOG" id="ENOG502ZYAC">
    <property type="taxonomic scope" value="Bacteria"/>
</dbReference>
<reference evidence="2 3" key="1">
    <citation type="submission" date="2013-09" db="EMBL/GenBank/DDBJ databases">
        <authorList>
            <person name="Zeng Z."/>
            <person name="Chen C."/>
        </authorList>
    </citation>
    <scope>NUCLEOTIDE SEQUENCE [LARGE SCALE GENOMIC DNA]</scope>
    <source>
        <strain evidence="2 3">WB 4.1-42</strain>
    </source>
</reference>
<gene>
    <name evidence="2" type="ORF">Q766_15660</name>
</gene>
<evidence type="ECO:0000256" key="1">
    <source>
        <dbReference type="SAM" id="SignalP"/>
    </source>
</evidence>
<evidence type="ECO:0000313" key="3">
    <source>
        <dbReference type="Proteomes" id="UP000030111"/>
    </source>
</evidence>
<dbReference type="AlphaFoldDB" id="A0A0A2MGS8"/>
<organism evidence="2 3">
    <name type="scientific">Flavobacterium subsaxonicum WB 4.1-42 = DSM 21790</name>
    <dbReference type="NCBI Taxonomy" id="1121898"/>
    <lineage>
        <taxon>Bacteria</taxon>
        <taxon>Pseudomonadati</taxon>
        <taxon>Bacteroidota</taxon>
        <taxon>Flavobacteriia</taxon>
        <taxon>Flavobacteriales</taxon>
        <taxon>Flavobacteriaceae</taxon>
        <taxon>Flavobacterium</taxon>
    </lineage>
</organism>
<keyword evidence="3" id="KW-1185">Reference proteome</keyword>
<dbReference type="RefSeq" id="WP_026991544.1">
    <property type="nucleotide sequence ID" value="NZ_JRLY01000014.1"/>
</dbReference>
<proteinExistence type="predicted"/>
<feature type="chain" id="PRO_5001992162" description="Lipoprotein" evidence="1">
    <location>
        <begin position="25"/>
        <end position="138"/>
    </location>
</feature>
<dbReference type="PROSITE" id="PS51257">
    <property type="entry name" value="PROKAR_LIPOPROTEIN"/>
    <property type="match status" value="1"/>
</dbReference>
<evidence type="ECO:0000313" key="2">
    <source>
        <dbReference type="EMBL" id="KGO91877.1"/>
    </source>
</evidence>
<dbReference type="STRING" id="1121898.GCA_000422725_00037"/>